<feature type="domain" description="Electron transfer flavoprotein alpha/beta-subunit N-terminal" evidence="4">
    <location>
        <begin position="23"/>
        <end position="213"/>
    </location>
</feature>
<dbReference type="PANTHER" id="PTHR21294:SF8">
    <property type="entry name" value="ELECTRON TRANSFER FLAVOPROTEIN SUBUNIT BETA"/>
    <property type="match status" value="1"/>
</dbReference>
<evidence type="ECO:0000313" key="5">
    <source>
        <dbReference type="EMBL" id="HED09280.1"/>
    </source>
</evidence>
<sequence>MKIVVPLKQVPDLVEDLELNDDGTGLDYEYLKMKLNEWDDHALEEAILTKEAGDAEVIAVALDGEDVDKMLFTALAKGADKAVKITGANPYAGNHEMAKVLANAISGMSPDLVLVGVQSAGDSDGWLAPLLAAHLGMPSVSVVTGLQVSGNTATVHKEYSGGIMAEFDVELPGVIGIQAARQTPRYAPVSKVRQIQQSATIEEVAAGDLGDVVTSTVEEMKHPEKGGGAKMLSDVEEIVEVLKEKGVA</sequence>
<comment type="similarity">
    <text evidence="1">Belongs to the ETF beta-subunit/FixA family.</text>
</comment>
<dbReference type="PANTHER" id="PTHR21294">
    <property type="entry name" value="ELECTRON TRANSFER FLAVOPROTEIN BETA-SUBUNIT"/>
    <property type="match status" value="1"/>
</dbReference>
<dbReference type="InterPro" id="IPR014730">
    <property type="entry name" value="ETF_a/b_N"/>
</dbReference>
<dbReference type="PIRSF" id="PIRSF000090">
    <property type="entry name" value="Beta-ETF"/>
    <property type="match status" value="1"/>
</dbReference>
<evidence type="ECO:0000256" key="3">
    <source>
        <dbReference type="ARBA" id="ARBA00022982"/>
    </source>
</evidence>
<dbReference type="InterPro" id="IPR012255">
    <property type="entry name" value="ETF_b"/>
</dbReference>
<comment type="caution">
    <text evidence="5">The sequence shown here is derived from an EMBL/GenBank/DDBJ whole genome shotgun (WGS) entry which is preliminary data.</text>
</comment>
<dbReference type="Gene3D" id="3.40.50.620">
    <property type="entry name" value="HUPs"/>
    <property type="match status" value="1"/>
</dbReference>
<dbReference type="Proteomes" id="UP000886005">
    <property type="component" value="Unassembled WGS sequence"/>
</dbReference>
<proteinExistence type="inferred from homology"/>
<dbReference type="SMART" id="SM00893">
    <property type="entry name" value="ETF"/>
    <property type="match status" value="1"/>
</dbReference>
<keyword evidence="3" id="KW-0249">Electron transport</keyword>
<evidence type="ECO:0000256" key="1">
    <source>
        <dbReference type="ARBA" id="ARBA00007557"/>
    </source>
</evidence>
<evidence type="ECO:0000256" key="2">
    <source>
        <dbReference type="ARBA" id="ARBA00022448"/>
    </source>
</evidence>
<dbReference type="AlphaFoldDB" id="A0A7V1LJT0"/>
<evidence type="ECO:0000259" key="4">
    <source>
        <dbReference type="SMART" id="SM00893"/>
    </source>
</evidence>
<accession>A0A7V1LJT0</accession>
<dbReference type="GO" id="GO:0009055">
    <property type="term" value="F:electron transfer activity"/>
    <property type="evidence" value="ECO:0007669"/>
    <property type="project" value="InterPro"/>
</dbReference>
<dbReference type="Pfam" id="PF01012">
    <property type="entry name" value="ETF"/>
    <property type="match status" value="1"/>
</dbReference>
<dbReference type="InterPro" id="IPR014729">
    <property type="entry name" value="Rossmann-like_a/b/a_fold"/>
</dbReference>
<protein>
    <submittedName>
        <fullName evidence="5">Electron transfer flavoprotein subunit beta/FixA family protein</fullName>
    </submittedName>
</protein>
<reference evidence="5" key="1">
    <citation type="journal article" date="2020" name="mSystems">
        <title>Genome- and Community-Level Interaction Insights into Carbon Utilization and Element Cycling Functions of Hydrothermarchaeota in Hydrothermal Sediment.</title>
        <authorList>
            <person name="Zhou Z."/>
            <person name="Liu Y."/>
            <person name="Xu W."/>
            <person name="Pan J."/>
            <person name="Luo Z.H."/>
            <person name="Li M."/>
        </authorList>
    </citation>
    <scope>NUCLEOTIDE SEQUENCE [LARGE SCALE GENOMIC DNA]</scope>
    <source>
        <strain evidence="5">HyVt-456</strain>
    </source>
</reference>
<gene>
    <name evidence="5" type="ORF">ENJ10_01195</name>
</gene>
<organism evidence="5">
    <name type="scientific">Caldithrix abyssi</name>
    <dbReference type="NCBI Taxonomy" id="187145"/>
    <lineage>
        <taxon>Bacteria</taxon>
        <taxon>Pseudomonadati</taxon>
        <taxon>Calditrichota</taxon>
        <taxon>Calditrichia</taxon>
        <taxon>Calditrichales</taxon>
        <taxon>Calditrichaceae</taxon>
        <taxon>Caldithrix</taxon>
    </lineage>
</organism>
<keyword evidence="2" id="KW-0813">Transport</keyword>
<dbReference type="EMBL" id="DRLD01000030">
    <property type="protein sequence ID" value="HED09280.1"/>
    <property type="molecule type" value="Genomic_DNA"/>
</dbReference>
<name>A0A7V1LJT0_CALAY</name>
<dbReference type="SUPFAM" id="SSF52402">
    <property type="entry name" value="Adenine nucleotide alpha hydrolases-like"/>
    <property type="match status" value="1"/>
</dbReference>